<sequence>IERQPDIYVSELQICLLKGRGVDAAATTILRALLCRGWSRKKITRPAREANNDDREDYQMVIGELYSPRILVFLDESAAN</sequence>
<feature type="non-terminal residue" evidence="1">
    <location>
        <position position="80"/>
    </location>
</feature>
<evidence type="ECO:0000313" key="1">
    <source>
        <dbReference type="EMBL" id="KAJ7343026.1"/>
    </source>
</evidence>
<proteinExistence type="predicted"/>
<accession>A0AAD6ZWL6</accession>
<name>A0AAD6ZWL6_9AGAR</name>
<comment type="caution">
    <text evidence="1">The sequence shown here is derived from an EMBL/GenBank/DDBJ whole genome shotgun (WGS) entry which is preliminary data.</text>
</comment>
<evidence type="ECO:0000313" key="2">
    <source>
        <dbReference type="Proteomes" id="UP001218218"/>
    </source>
</evidence>
<reference evidence="1" key="1">
    <citation type="submission" date="2023-03" db="EMBL/GenBank/DDBJ databases">
        <title>Massive genome expansion in bonnet fungi (Mycena s.s.) driven by repeated elements and novel gene families across ecological guilds.</title>
        <authorList>
            <consortium name="Lawrence Berkeley National Laboratory"/>
            <person name="Harder C.B."/>
            <person name="Miyauchi S."/>
            <person name="Viragh M."/>
            <person name="Kuo A."/>
            <person name="Thoen E."/>
            <person name="Andreopoulos B."/>
            <person name="Lu D."/>
            <person name="Skrede I."/>
            <person name="Drula E."/>
            <person name="Henrissat B."/>
            <person name="Morin E."/>
            <person name="Kohler A."/>
            <person name="Barry K."/>
            <person name="LaButti K."/>
            <person name="Morin E."/>
            <person name="Salamov A."/>
            <person name="Lipzen A."/>
            <person name="Mereny Z."/>
            <person name="Hegedus B."/>
            <person name="Baldrian P."/>
            <person name="Stursova M."/>
            <person name="Weitz H."/>
            <person name="Taylor A."/>
            <person name="Grigoriev I.V."/>
            <person name="Nagy L.G."/>
            <person name="Martin F."/>
            <person name="Kauserud H."/>
        </authorList>
    </citation>
    <scope>NUCLEOTIDE SEQUENCE</scope>
    <source>
        <strain evidence="1">CBHHK002</strain>
    </source>
</reference>
<dbReference type="AlphaFoldDB" id="A0AAD6ZWL6"/>
<keyword evidence="2" id="KW-1185">Reference proteome</keyword>
<dbReference type="Proteomes" id="UP001218218">
    <property type="component" value="Unassembled WGS sequence"/>
</dbReference>
<dbReference type="EMBL" id="JARIHO010000024">
    <property type="protein sequence ID" value="KAJ7343026.1"/>
    <property type="molecule type" value="Genomic_DNA"/>
</dbReference>
<feature type="non-terminal residue" evidence="1">
    <location>
        <position position="1"/>
    </location>
</feature>
<gene>
    <name evidence="1" type="ORF">DFH08DRAFT_642535</name>
</gene>
<organism evidence="1 2">
    <name type="scientific">Mycena albidolilacea</name>
    <dbReference type="NCBI Taxonomy" id="1033008"/>
    <lineage>
        <taxon>Eukaryota</taxon>
        <taxon>Fungi</taxon>
        <taxon>Dikarya</taxon>
        <taxon>Basidiomycota</taxon>
        <taxon>Agaricomycotina</taxon>
        <taxon>Agaricomycetes</taxon>
        <taxon>Agaricomycetidae</taxon>
        <taxon>Agaricales</taxon>
        <taxon>Marasmiineae</taxon>
        <taxon>Mycenaceae</taxon>
        <taxon>Mycena</taxon>
    </lineage>
</organism>
<protein>
    <submittedName>
        <fullName evidence="1">Uncharacterized protein</fullName>
    </submittedName>
</protein>